<reference evidence="1" key="1">
    <citation type="submission" date="2021-06" db="EMBL/GenBank/DDBJ databases">
        <authorList>
            <person name="Kallberg Y."/>
            <person name="Tangrot J."/>
            <person name="Rosling A."/>
        </authorList>
    </citation>
    <scope>NUCLEOTIDE SEQUENCE</scope>
    <source>
        <strain evidence="1">28 12/20/2015</strain>
    </source>
</reference>
<name>A0ACA9M784_9GLOM</name>
<organism evidence="1 2">
    <name type="scientific">Cetraspora pellucida</name>
    <dbReference type="NCBI Taxonomy" id="1433469"/>
    <lineage>
        <taxon>Eukaryota</taxon>
        <taxon>Fungi</taxon>
        <taxon>Fungi incertae sedis</taxon>
        <taxon>Mucoromycota</taxon>
        <taxon>Glomeromycotina</taxon>
        <taxon>Glomeromycetes</taxon>
        <taxon>Diversisporales</taxon>
        <taxon>Gigasporaceae</taxon>
        <taxon>Cetraspora</taxon>
    </lineage>
</organism>
<comment type="caution">
    <text evidence="1">The sequence shown here is derived from an EMBL/GenBank/DDBJ whole genome shotgun (WGS) entry which is preliminary data.</text>
</comment>
<accession>A0ACA9M784</accession>
<evidence type="ECO:0000313" key="1">
    <source>
        <dbReference type="EMBL" id="CAG8573886.1"/>
    </source>
</evidence>
<protein>
    <submittedName>
        <fullName evidence="1">816_t:CDS:1</fullName>
    </submittedName>
</protein>
<sequence length="299" mass="35173">MAKKIDEMSKKKKFEWKILIITFKKLIKHLKESIRNCFKKNKNKTQKKENFPWNKLDYLISVMNNKTMNRLEGLIFFLNRIISFILVIYPAILSGYLLSTNSILTKILFAICIISLSRLIEHFGDNEPEKITTIISYYLNYNSNMHIRKLIYDQLDDQKKQLEKIMDQIGFKNKEVINSVKNSLKNQSKVISEQKVEINEIKDVIKALTRQIKILQEEIERLQEEIRELQDNQQESQEELKIVATLEEIVERLGTVVEALTEIVKRLEMIVEAQENKKNRKSTINNTNENANSLPISIN</sequence>
<dbReference type="EMBL" id="CAJVPW010006841">
    <property type="protein sequence ID" value="CAG8573886.1"/>
    <property type="molecule type" value="Genomic_DNA"/>
</dbReference>
<proteinExistence type="predicted"/>
<keyword evidence="2" id="KW-1185">Reference proteome</keyword>
<dbReference type="Proteomes" id="UP000789366">
    <property type="component" value="Unassembled WGS sequence"/>
</dbReference>
<evidence type="ECO:0000313" key="2">
    <source>
        <dbReference type="Proteomes" id="UP000789366"/>
    </source>
</evidence>
<gene>
    <name evidence="1" type="ORF">SPELUC_LOCUS6097</name>
</gene>